<dbReference type="OrthoDB" id="3246365at2759"/>
<dbReference type="Proteomes" id="UP000307440">
    <property type="component" value="Unassembled WGS sequence"/>
</dbReference>
<sequence>TAPALLVGLGARIILDTVNRVEVSTISDIILLGVWQGVALQYAGKNTYATVTVGLCIALKLLYDFNAIPDVTRCIASIIGTAIGVIGTDLLSSQLDHYLSPSSKSRTTTSNSKRIPRSEATKKRHISSQNHNHNRHRQQREQIPEIIERERLVQFKSSVEGWTTSVVGSDRDQQALSNFTSDITSLDSKSALRASMTPLEREISVLRTRASLADSERRRCREERQWALSQGNTTLAHELKANYKKFKALMEECHQKADKKLLEAAKDKELQKHSDTSLRDQVARTFMDPKSGPSPSTQQQEVTQR</sequence>
<dbReference type="STRING" id="230819.A0A5C3LDM8"/>
<feature type="non-terminal residue" evidence="2">
    <location>
        <position position="1"/>
    </location>
</feature>
<feature type="compositionally biased region" description="Polar residues" evidence="1">
    <location>
        <begin position="293"/>
        <end position="305"/>
    </location>
</feature>
<accession>A0A5C3LDM8</accession>
<name>A0A5C3LDM8_COPMA</name>
<feature type="region of interest" description="Disordered" evidence="1">
    <location>
        <begin position="266"/>
        <end position="305"/>
    </location>
</feature>
<evidence type="ECO:0000256" key="1">
    <source>
        <dbReference type="SAM" id="MobiDB-lite"/>
    </source>
</evidence>
<dbReference type="AlphaFoldDB" id="A0A5C3LDM8"/>
<protein>
    <submittedName>
        <fullName evidence="2">Uncharacterized protein</fullName>
    </submittedName>
</protein>
<gene>
    <name evidence="2" type="ORF">FA15DRAFT_574384</name>
</gene>
<evidence type="ECO:0000313" key="3">
    <source>
        <dbReference type="Proteomes" id="UP000307440"/>
    </source>
</evidence>
<feature type="compositionally biased region" description="Basic and acidic residues" evidence="1">
    <location>
        <begin position="266"/>
        <end position="282"/>
    </location>
</feature>
<feature type="compositionally biased region" description="Low complexity" evidence="1">
    <location>
        <begin position="100"/>
        <end position="113"/>
    </location>
</feature>
<proteinExistence type="predicted"/>
<organism evidence="2 3">
    <name type="scientific">Coprinopsis marcescibilis</name>
    <name type="common">Agaric fungus</name>
    <name type="synonym">Psathyrella marcescibilis</name>
    <dbReference type="NCBI Taxonomy" id="230819"/>
    <lineage>
        <taxon>Eukaryota</taxon>
        <taxon>Fungi</taxon>
        <taxon>Dikarya</taxon>
        <taxon>Basidiomycota</taxon>
        <taxon>Agaricomycotina</taxon>
        <taxon>Agaricomycetes</taxon>
        <taxon>Agaricomycetidae</taxon>
        <taxon>Agaricales</taxon>
        <taxon>Agaricineae</taxon>
        <taxon>Psathyrellaceae</taxon>
        <taxon>Coprinopsis</taxon>
    </lineage>
</organism>
<evidence type="ECO:0000313" key="2">
    <source>
        <dbReference type="EMBL" id="TFK26521.1"/>
    </source>
</evidence>
<feature type="compositionally biased region" description="Basic residues" evidence="1">
    <location>
        <begin position="122"/>
        <end position="138"/>
    </location>
</feature>
<dbReference type="EMBL" id="ML210174">
    <property type="protein sequence ID" value="TFK26521.1"/>
    <property type="molecule type" value="Genomic_DNA"/>
</dbReference>
<keyword evidence="3" id="KW-1185">Reference proteome</keyword>
<reference evidence="2 3" key="1">
    <citation type="journal article" date="2019" name="Nat. Ecol. Evol.">
        <title>Megaphylogeny resolves global patterns of mushroom evolution.</title>
        <authorList>
            <person name="Varga T."/>
            <person name="Krizsan K."/>
            <person name="Foldi C."/>
            <person name="Dima B."/>
            <person name="Sanchez-Garcia M."/>
            <person name="Sanchez-Ramirez S."/>
            <person name="Szollosi G.J."/>
            <person name="Szarkandi J.G."/>
            <person name="Papp V."/>
            <person name="Albert L."/>
            <person name="Andreopoulos W."/>
            <person name="Angelini C."/>
            <person name="Antonin V."/>
            <person name="Barry K.W."/>
            <person name="Bougher N.L."/>
            <person name="Buchanan P."/>
            <person name="Buyck B."/>
            <person name="Bense V."/>
            <person name="Catcheside P."/>
            <person name="Chovatia M."/>
            <person name="Cooper J."/>
            <person name="Damon W."/>
            <person name="Desjardin D."/>
            <person name="Finy P."/>
            <person name="Geml J."/>
            <person name="Haridas S."/>
            <person name="Hughes K."/>
            <person name="Justo A."/>
            <person name="Karasinski D."/>
            <person name="Kautmanova I."/>
            <person name="Kiss B."/>
            <person name="Kocsube S."/>
            <person name="Kotiranta H."/>
            <person name="LaButti K.M."/>
            <person name="Lechner B.E."/>
            <person name="Liimatainen K."/>
            <person name="Lipzen A."/>
            <person name="Lukacs Z."/>
            <person name="Mihaltcheva S."/>
            <person name="Morgado L.N."/>
            <person name="Niskanen T."/>
            <person name="Noordeloos M.E."/>
            <person name="Ohm R.A."/>
            <person name="Ortiz-Santana B."/>
            <person name="Ovrebo C."/>
            <person name="Racz N."/>
            <person name="Riley R."/>
            <person name="Savchenko A."/>
            <person name="Shiryaev A."/>
            <person name="Soop K."/>
            <person name="Spirin V."/>
            <person name="Szebenyi C."/>
            <person name="Tomsovsky M."/>
            <person name="Tulloss R.E."/>
            <person name="Uehling J."/>
            <person name="Grigoriev I.V."/>
            <person name="Vagvolgyi C."/>
            <person name="Papp T."/>
            <person name="Martin F.M."/>
            <person name="Miettinen O."/>
            <person name="Hibbett D.S."/>
            <person name="Nagy L.G."/>
        </authorList>
    </citation>
    <scope>NUCLEOTIDE SEQUENCE [LARGE SCALE GENOMIC DNA]</scope>
    <source>
        <strain evidence="2 3">CBS 121175</strain>
    </source>
</reference>
<feature type="non-terminal residue" evidence="2">
    <location>
        <position position="305"/>
    </location>
</feature>
<feature type="region of interest" description="Disordered" evidence="1">
    <location>
        <begin position="99"/>
        <end position="143"/>
    </location>
</feature>